<keyword evidence="4" id="KW-1185">Reference proteome</keyword>
<accession>A0ABU5HII5</accession>
<dbReference type="RefSeq" id="WP_321551769.1">
    <property type="nucleotide sequence ID" value="NZ_JAXIVS010000027.1"/>
</dbReference>
<feature type="domain" description="HYR" evidence="2">
    <location>
        <begin position="889"/>
        <end position="968"/>
    </location>
</feature>
<dbReference type="PANTHER" id="PTHR24273:SF32">
    <property type="entry name" value="HYALIN"/>
    <property type="match status" value="1"/>
</dbReference>
<dbReference type="Pfam" id="PF02494">
    <property type="entry name" value="HYR"/>
    <property type="match status" value="1"/>
</dbReference>
<dbReference type="PROSITE" id="PS50825">
    <property type="entry name" value="HYR"/>
    <property type="match status" value="1"/>
</dbReference>
<protein>
    <submittedName>
        <fullName evidence="3">ELWxxDGT repeat protein</fullName>
    </submittedName>
</protein>
<organism evidence="3 4">
    <name type="scientific">Hyalangium rubrum</name>
    <dbReference type="NCBI Taxonomy" id="3103134"/>
    <lineage>
        <taxon>Bacteria</taxon>
        <taxon>Pseudomonadati</taxon>
        <taxon>Myxococcota</taxon>
        <taxon>Myxococcia</taxon>
        <taxon>Myxococcales</taxon>
        <taxon>Cystobacterineae</taxon>
        <taxon>Archangiaceae</taxon>
        <taxon>Hyalangium</taxon>
    </lineage>
</organism>
<dbReference type="InterPro" id="IPR003410">
    <property type="entry name" value="HYR_dom"/>
</dbReference>
<dbReference type="NCBIfam" id="TIGR04534">
    <property type="entry name" value="ELWxxDGT_rpt"/>
    <property type="match status" value="2"/>
</dbReference>
<reference evidence="3 4" key="1">
    <citation type="submission" date="2023-12" db="EMBL/GenBank/DDBJ databases">
        <title>the genome sequence of Hyalangium sp. s54d21.</title>
        <authorList>
            <person name="Zhang X."/>
        </authorList>
    </citation>
    <scope>NUCLEOTIDE SEQUENCE [LARGE SCALE GENOMIC DNA]</scope>
    <source>
        <strain evidence="4">s54d21</strain>
    </source>
</reference>
<dbReference type="InterPro" id="IPR030916">
    <property type="entry name" value="ELWxxDGT_rpt"/>
</dbReference>
<dbReference type="SUPFAM" id="SSF63825">
    <property type="entry name" value="YWTD domain"/>
    <property type="match status" value="1"/>
</dbReference>
<dbReference type="PANTHER" id="PTHR24273">
    <property type="entry name" value="FI04643P-RELATED"/>
    <property type="match status" value="1"/>
</dbReference>
<dbReference type="Proteomes" id="UP001291309">
    <property type="component" value="Unassembled WGS sequence"/>
</dbReference>
<dbReference type="PROSITE" id="PS51257">
    <property type="entry name" value="PROKAR_LIPOPROTEIN"/>
    <property type="match status" value="1"/>
</dbReference>
<evidence type="ECO:0000313" key="3">
    <source>
        <dbReference type="EMBL" id="MDY7233056.1"/>
    </source>
</evidence>
<name>A0ABU5HII5_9BACT</name>
<evidence type="ECO:0000256" key="1">
    <source>
        <dbReference type="ARBA" id="ARBA00022737"/>
    </source>
</evidence>
<evidence type="ECO:0000313" key="4">
    <source>
        <dbReference type="Proteomes" id="UP001291309"/>
    </source>
</evidence>
<gene>
    <name evidence="3" type="ORF">SYV04_42105</name>
</gene>
<proteinExistence type="predicted"/>
<comment type="caution">
    <text evidence="3">The sequence shown here is derived from an EMBL/GenBank/DDBJ whole genome shotgun (WGS) entry which is preliminary data.</text>
</comment>
<sequence>MRRTKRIQALLVAAMAAGLSGCEEPSAQAGARTTTPQSLEGVTRARDINTRPQGFPDYADEGKGEIFTTAAGVTFLSLDDGASGNELWRSDGTEAGTRRIKDIAPGLSSSNPSRFVELQGTVYFVATSDFAEVGLWKTDGTEAGTVLVKRFRDGRDPEQDISATAVVGDKVLFIRERQLWSSDGTEAGTAPFKALSSGEDFYSDSQLVSMGGAVFFTALDATQGVELWKTDGTQAGTTRVFDLVPGALNRSSAELEAVGSTLFFNAGSSRNELWKTDGTEAGTVRLDNQSGTPSQLTAFQSNLLFVKNNRLWRSDGTSVEALTGTDFSLIYKPQPVGGTAFFLSAAPDANEPELWKTDGTVTGTVPVGDLWPGEARGYPHVFRAWQNTIFFLASAGEGRTGLWKSDGTEAGTVMLKDWAQDWDVIHDAFYGGPVPVGASLFFKIRGAQTSTEVWRTDGTVAGTVAMGSLEPRTKHSVLSVRNLAVMQGSVLFPADDGSGNLGLWKTDGTEAGTVLLKHFGVRPAVGISLPLLVGTTLFFVTDDGVHGTELWKTDGTVEGTQLVKDIRVGPGGATILELVALGNTLYFIADDGIHGGELWKSDGTEAGTTLAIDLNPAANEGSYPEQLTVVNGSLYFAGSADGTDPVLWKSDGTQGGTTRFRELYPRNMLAGGNTLFFITSDGELWKSDGTGEGTVRLRQELGEVNEPRWVGDRLFFVADDGTHGLEPWTSDGTPEGTVTLGDLNPGSASSFAGAFTRLGAHVLFAAFDDAHGFELWRTDGSAAGTARVSDARPGPTSGLFVPYLLDDDSPLDLLVLEERGLVLFAGIDDQAGVEPWVTDGTAQGTERWVDAAPGAGSSTPLAFSRLGDHAFFFANDSAVGFEPHRMVLPDRTVPVLNCPANVSTTTKAEEAQVDYAPATVTDPIGNPTIAYSHASGASFPVGSTTVMVLATDASGNRAQCSFSVTVERDSQVQNPAPETEDSGCGCASSSVGGGWAGWGLLALAWAALSRGRALGRM</sequence>
<dbReference type="EMBL" id="JAXIVS010000027">
    <property type="protein sequence ID" value="MDY7233056.1"/>
    <property type="molecule type" value="Genomic_DNA"/>
</dbReference>
<evidence type="ECO:0000259" key="2">
    <source>
        <dbReference type="PROSITE" id="PS50825"/>
    </source>
</evidence>
<keyword evidence="1" id="KW-0677">Repeat</keyword>